<dbReference type="EMBL" id="HBHA01000509">
    <property type="protein sequence ID" value="CAD9577079.1"/>
    <property type="molecule type" value="Transcribed_RNA"/>
</dbReference>
<dbReference type="Pfam" id="PF12766">
    <property type="entry name" value="Pyridox_oxase_2"/>
    <property type="match status" value="1"/>
</dbReference>
<dbReference type="Gene3D" id="2.30.110.10">
    <property type="entry name" value="Electron Transport, Fmn-binding Protein, Chain A"/>
    <property type="match status" value="1"/>
</dbReference>
<proteinExistence type="predicted"/>
<dbReference type="GO" id="GO:0010181">
    <property type="term" value="F:FMN binding"/>
    <property type="evidence" value="ECO:0007669"/>
    <property type="project" value="InterPro"/>
</dbReference>
<evidence type="ECO:0000313" key="3">
    <source>
        <dbReference type="EMBL" id="CAD9577079.1"/>
    </source>
</evidence>
<dbReference type="AlphaFoldDB" id="A0A7S2KHL4"/>
<accession>A0A7S2KHL4</accession>
<protein>
    <recommendedName>
        <fullName evidence="2">Pyridoxamine 5'-phosphate oxidase Alr4036 family FMN-binding domain-containing protein</fullName>
    </recommendedName>
</protein>
<organism evidence="3">
    <name type="scientific">Bigelowiella natans</name>
    <name type="common">Pedinomonas minutissima</name>
    <name type="synonym">Chlorarachnion sp. (strain CCMP621)</name>
    <dbReference type="NCBI Taxonomy" id="227086"/>
    <lineage>
        <taxon>Eukaryota</taxon>
        <taxon>Sar</taxon>
        <taxon>Rhizaria</taxon>
        <taxon>Cercozoa</taxon>
        <taxon>Chlorarachniophyceae</taxon>
        <taxon>Bigelowiella</taxon>
    </lineage>
</organism>
<gene>
    <name evidence="3" type="ORF">BIGN1055_LOCUS333</name>
</gene>
<dbReference type="UniPathway" id="UPA01068">
    <property type="reaction ID" value="UER00304"/>
</dbReference>
<evidence type="ECO:0000256" key="1">
    <source>
        <dbReference type="SAM" id="MobiDB-lite"/>
    </source>
</evidence>
<feature type="region of interest" description="Disordered" evidence="1">
    <location>
        <begin position="124"/>
        <end position="156"/>
    </location>
</feature>
<dbReference type="InterPro" id="IPR012349">
    <property type="entry name" value="Split_barrel_FMN-bd"/>
</dbReference>
<sequence length="200" mass="23523">MLAYPIWRQELQRSIDIEKDQPTSKFMTLATVANNEPRARTVVFRGFLEENSDTHNALKIITDIRSDKIEEIRANPKAEIMWYFLDTREQFRIRGELQIIAWDEKDEEKSMWRENQWKSISSGMKQSYEWPSPGVQRDSDANDQSDFLDPSPSERPSRNFALLLMTPSTVDVVKLREKPQLRHVHTLNPEGHWNAQRVNP</sequence>
<name>A0A7S2KHL4_BIGNA</name>
<dbReference type="InterPro" id="IPR024624">
    <property type="entry name" value="Pyridox_Oxase_Alr4036_FMN-bd"/>
</dbReference>
<feature type="domain" description="Pyridoxamine 5'-phosphate oxidase Alr4036 family FMN-binding" evidence="2">
    <location>
        <begin position="6"/>
        <end position="100"/>
    </location>
</feature>
<reference evidence="3" key="1">
    <citation type="submission" date="2021-01" db="EMBL/GenBank/DDBJ databases">
        <authorList>
            <person name="Corre E."/>
            <person name="Pelletier E."/>
            <person name="Niang G."/>
            <person name="Scheremetjew M."/>
            <person name="Finn R."/>
            <person name="Kale V."/>
            <person name="Holt S."/>
            <person name="Cochrane G."/>
            <person name="Meng A."/>
            <person name="Brown T."/>
            <person name="Cohen L."/>
        </authorList>
    </citation>
    <scope>NUCLEOTIDE SEQUENCE</scope>
    <source>
        <strain evidence="3">CCMP1258.1</strain>
    </source>
</reference>
<dbReference type="PANTHER" id="PTHR28243:SF1">
    <property type="entry name" value="PYRIDOXAMINE 5'-PHOSPHATE OXIDASE ALR4036 FAMILY FMN-BINDING DOMAIN-CONTAINING PROTEIN"/>
    <property type="match status" value="1"/>
</dbReference>
<evidence type="ECO:0000259" key="2">
    <source>
        <dbReference type="Pfam" id="PF12766"/>
    </source>
</evidence>
<dbReference type="PANTHER" id="PTHR28243">
    <property type="entry name" value="AGL049CP"/>
    <property type="match status" value="1"/>
</dbReference>
<dbReference type="SUPFAM" id="SSF50475">
    <property type="entry name" value="FMN-binding split barrel"/>
    <property type="match status" value="1"/>
</dbReference>